<dbReference type="NCBIfam" id="TIGR03446">
    <property type="entry name" value="mycothiol_Mca"/>
    <property type="match status" value="1"/>
</dbReference>
<dbReference type="HAMAP" id="MF_01482">
    <property type="entry name" value="Mca"/>
    <property type="match status" value="1"/>
</dbReference>
<comment type="subunit">
    <text evidence="2">Monomer.</text>
</comment>
<feature type="compositionally biased region" description="Basic and acidic residues" evidence="3">
    <location>
        <begin position="331"/>
        <end position="342"/>
    </location>
</feature>
<comment type="cofactor">
    <cofactor evidence="2">
        <name>Zn(2+)</name>
        <dbReference type="ChEBI" id="CHEBI:29105"/>
    </cofactor>
    <text evidence="2">Binds 1 zinc ion per subunit.</text>
</comment>
<gene>
    <name evidence="2 4" type="primary">mca</name>
    <name evidence="4" type="ORF">GCM10009817_01090</name>
</gene>
<dbReference type="SUPFAM" id="SSF102588">
    <property type="entry name" value="LmbE-like"/>
    <property type="match status" value="1"/>
</dbReference>
<dbReference type="Pfam" id="PF02585">
    <property type="entry name" value="PIG-L"/>
    <property type="match status" value="1"/>
</dbReference>
<keyword evidence="2" id="KW-0479">Metal-binding</keyword>
<evidence type="ECO:0000256" key="1">
    <source>
        <dbReference type="ARBA" id="ARBA00022833"/>
    </source>
</evidence>
<sequence length="378" mass="41741">MAEGMRLMAVHAHPDDESSKGAATTAKYVAEGASVMVVSCTGGERGDILNEKLKDDPHILRDIAQVRRDEMKAAQEVLGCEHTWLGFVDSGLPEGDPLPPLPEGCFALEDLEVTTEALVRVIRTWRPHVMTTYDEKGGYPHPDHIMCHRVAMAAFEAAGDPSRYPHAGEPWQPLKIYYNGGWSKPRLEAIHEAMLAEGLESPYAEWLANWKPRRSGRPTTMIACADYFETRDRALIAHATQVDPDGFWFQVPLEIQKRVWGVEEFEAALSYVPIAEGEDDLFAGLGTPEEADALATRPGLEVVHDGRITEEAEQEAREQAEEESERRARHLHGDSSDTHVDEPEAAADGAPGAVPEAEARTDAETKTETETETEKAEL</sequence>
<feature type="binding site" evidence="2">
    <location>
        <position position="13"/>
    </location>
    <ligand>
        <name>Zn(2+)</name>
        <dbReference type="ChEBI" id="CHEBI:29105"/>
    </ligand>
</feature>
<evidence type="ECO:0000256" key="3">
    <source>
        <dbReference type="SAM" id="MobiDB-lite"/>
    </source>
</evidence>
<dbReference type="InterPro" id="IPR003737">
    <property type="entry name" value="GlcNAc_PI_deacetylase-related"/>
</dbReference>
<dbReference type="RefSeq" id="WP_344057349.1">
    <property type="nucleotide sequence ID" value="NZ_BAAAPU010000001.1"/>
</dbReference>
<feature type="binding site" evidence="2">
    <location>
        <position position="16"/>
    </location>
    <ligand>
        <name>Zn(2+)</name>
        <dbReference type="ChEBI" id="CHEBI:29105"/>
    </ligand>
</feature>
<dbReference type="PANTHER" id="PTHR12993:SF11">
    <property type="entry name" value="N-ACETYLGLUCOSAMINYL-PHOSPHATIDYLINOSITOL DE-N-ACETYLASE"/>
    <property type="match status" value="1"/>
</dbReference>
<protein>
    <recommendedName>
        <fullName evidence="2">Mycothiol S-conjugate amidase</fullName>
        <ecNumber evidence="2">3.5.1.115</ecNumber>
    </recommendedName>
</protein>
<dbReference type="InterPro" id="IPR017811">
    <property type="entry name" value="Mca"/>
</dbReference>
<feature type="compositionally biased region" description="Low complexity" evidence="3">
    <location>
        <begin position="346"/>
        <end position="356"/>
    </location>
</feature>
<reference evidence="4 5" key="1">
    <citation type="journal article" date="2019" name="Int. J. Syst. Evol. Microbiol.">
        <title>The Global Catalogue of Microorganisms (GCM) 10K type strain sequencing project: providing services to taxonomists for standard genome sequencing and annotation.</title>
        <authorList>
            <consortium name="The Broad Institute Genomics Platform"/>
            <consortium name="The Broad Institute Genome Sequencing Center for Infectious Disease"/>
            <person name="Wu L."/>
            <person name="Ma J."/>
        </authorList>
    </citation>
    <scope>NUCLEOTIDE SEQUENCE [LARGE SCALE GENOMIC DNA]</scope>
    <source>
        <strain evidence="4 5">JCM 15628</strain>
    </source>
</reference>
<feature type="compositionally biased region" description="Basic and acidic residues" evidence="3">
    <location>
        <begin position="357"/>
        <end position="378"/>
    </location>
</feature>
<dbReference type="Proteomes" id="UP001500013">
    <property type="component" value="Unassembled WGS sequence"/>
</dbReference>
<evidence type="ECO:0000256" key="2">
    <source>
        <dbReference type="HAMAP-Rule" id="MF_01482"/>
    </source>
</evidence>
<keyword evidence="2" id="KW-0378">Hydrolase</keyword>
<evidence type="ECO:0000313" key="4">
    <source>
        <dbReference type="EMBL" id="GAA1965094.1"/>
    </source>
</evidence>
<dbReference type="InterPro" id="IPR024078">
    <property type="entry name" value="LmbE-like_dom_sf"/>
</dbReference>
<name>A0ABN2R8V0_9MICO</name>
<comment type="function">
    <text evidence="2">A mycothiol (MSH, N-acetylcysteinyl-glucosaminyl-inositol) S-conjugate amidase, it recycles conjugated MSH to the N-acetyl cysteine conjugate (AcCys S-conjugate, a mercapturic acid) and the MSH precursor. Involved in MSH-dependent detoxification of a number of alkylating agents and antibiotics.</text>
</comment>
<dbReference type="EMBL" id="BAAAPU010000001">
    <property type="protein sequence ID" value="GAA1965094.1"/>
    <property type="molecule type" value="Genomic_DNA"/>
</dbReference>
<dbReference type="PANTHER" id="PTHR12993">
    <property type="entry name" value="N-ACETYLGLUCOSAMINYL-PHOSPHATIDYLINOSITOL DE-N-ACETYLASE-RELATED"/>
    <property type="match status" value="1"/>
</dbReference>
<feature type="binding site" evidence="2">
    <location>
        <position position="144"/>
    </location>
    <ligand>
        <name>Zn(2+)</name>
        <dbReference type="ChEBI" id="CHEBI:29105"/>
    </ligand>
</feature>
<organism evidence="4 5">
    <name type="scientific">Terrabacter lapilli</name>
    <dbReference type="NCBI Taxonomy" id="436231"/>
    <lineage>
        <taxon>Bacteria</taxon>
        <taxon>Bacillati</taxon>
        <taxon>Actinomycetota</taxon>
        <taxon>Actinomycetes</taxon>
        <taxon>Micrococcales</taxon>
        <taxon>Intrasporangiaceae</taxon>
        <taxon>Terrabacter</taxon>
    </lineage>
</organism>
<accession>A0ABN2R8V0</accession>
<evidence type="ECO:0000313" key="5">
    <source>
        <dbReference type="Proteomes" id="UP001500013"/>
    </source>
</evidence>
<feature type="region of interest" description="Disordered" evidence="3">
    <location>
        <begin position="310"/>
        <end position="378"/>
    </location>
</feature>
<feature type="compositionally biased region" description="Basic and acidic residues" evidence="3">
    <location>
        <begin position="310"/>
        <end position="319"/>
    </location>
</feature>
<proteinExistence type="inferred from homology"/>
<comment type="catalytic activity">
    <reaction evidence="2">
        <text>mycothiol S-conjugate + H2O = an N-acetyl-L-cysteine-S-conjugate + 1D-myo-inositol 2-amino-2-deoxy-alpha-D-glucopyranoside</text>
        <dbReference type="Rhea" id="RHEA:36543"/>
        <dbReference type="ChEBI" id="CHEBI:15377"/>
        <dbReference type="ChEBI" id="CHEBI:58718"/>
        <dbReference type="ChEBI" id="CHEBI:58886"/>
        <dbReference type="ChEBI" id="CHEBI:59633"/>
        <dbReference type="EC" id="3.5.1.115"/>
    </reaction>
</comment>
<comment type="caution">
    <text evidence="4">The sequence shown here is derived from an EMBL/GenBank/DDBJ whole genome shotgun (WGS) entry which is preliminary data.</text>
</comment>
<keyword evidence="1 2" id="KW-0862">Zinc</keyword>
<dbReference type="Gene3D" id="3.40.50.10320">
    <property type="entry name" value="LmbE-like"/>
    <property type="match status" value="1"/>
</dbReference>
<dbReference type="EC" id="3.5.1.115" evidence="2"/>
<comment type="similarity">
    <text evidence="2">Belongs to the MshB deacetylase family. Mca subfamily.</text>
</comment>
<keyword evidence="5" id="KW-1185">Reference proteome</keyword>